<organism evidence="10 11">
    <name type="scientific">Westerdykella ornata</name>
    <dbReference type="NCBI Taxonomy" id="318751"/>
    <lineage>
        <taxon>Eukaryota</taxon>
        <taxon>Fungi</taxon>
        <taxon>Dikarya</taxon>
        <taxon>Ascomycota</taxon>
        <taxon>Pezizomycotina</taxon>
        <taxon>Dothideomycetes</taxon>
        <taxon>Pleosporomycetidae</taxon>
        <taxon>Pleosporales</taxon>
        <taxon>Sporormiaceae</taxon>
        <taxon>Westerdykella</taxon>
    </lineage>
</organism>
<proteinExistence type="inferred from homology"/>
<gene>
    <name evidence="10" type="ORF">EI97DRAFT_371018</name>
</gene>
<feature type="transmembrane region" description="Helical" evidence="8">
    <location>
        <begin position="149"/>
        <end position="168"/>
    </location>
</feature>
<evidence type="ECO:0000313" key="11">
    <source>
        <dbReference type="Proteomes" id="UP000800097"/>
    </source>
</evidence>
<protein>
    <submittedName>
        <fullName evidence="10">Longevity assurance proteins LAG1/LAC1</fullName>
    </submittedName>
</protein>
<dbReference type="GO" id="GO:0046513">
    <property type="term" value="P:ceramide biosynthetic process"/>
    <property type="evidence" value="ECO:0007669"/>
    <property type="project" value="InterPro"/>
</dbReference>
<keyword evidence="5 6" id="KW-0472">Membrane</keyword>
<dbReference type="Proteomes" id="UP000800097">
    <property type="component" value="Unassembled WGS sequence"/>
</dbReference>
<feature type="transmembrane region" description="Helical" evidence="8">
    <location>
        <begin position="108"/>
        <end position="128"/>
    </location>
</feature>
<feature type="compositionally biased region" description="Low complexity" evidence="7">
    <location>
        <begin position="456"/>
        <end position="468"/>
    </location>
</feature>
<dbReference type="PANTHER" id="PTHR12560">
    <property type="entry name" value="LONGEVITY ASSURANCE FACTOR 1 LAG1"/>
    <property type="match status" value="1"/>
</dbReference>
<comment type="subcellular location">
    <subcellularLocation>
        <location evidence="1">Membrane</location>
        <topology evidence="1">Multi-pass membrane protein</topology>
    </subcellularLocation>
</comment>
<feature type="compositionally biased region" description="Acidic residues" evidence="7">
    <location>
        <begin position="396"/>
        <end position="410"/>
    </location>
</feature>
<dbReference type="RefSeq" id="XP_033657144.1">
    <property type="nucleotide sequence ID" value="XM_033795266.1"/>
</dbReference>
<feature type="transmembrane region" description="Helical" evidence="8">
    <location>
        <begin position="194"/>
        <end position="212"/>
    </location>
</feature>
<dbReference type="PANTHER" id="PTHR12560:SF0">
    <property type="entry name" value="LD18904P"/>
    <property type="match status" value="1"/>
</dbReference>
<name>A0A6A6JTM1_WESOR</name>
<feature type="domain" description="TLC" evidence="9">
    <location>
        <begin position="144"/>
        <end position="388"/>
    </location>
</feature>
<dbReference type="OrthoDB" id="537032at2759"/>
<keyword evidence="4 8" id="KW-1133">Transmembrane helix</keyword>
<feature type="transmembrane region" description="Helical" evidence="8">
    <location>
        <begin position="359"/>
        <end position="384"/>
    </location>
</feature>
<feature type="transmembrane region" description="Helical" evidence="8">
    <location>
        <begin position="59"/>
        <end position="76"/>
    </location>
</feature>
<keyword evidence="3 6" id="KW-0812">Transmembrane</keyword>
<dbReference type="EMBL" id="ML986486">
    <property type="protein sequence ID" value="KAF2279605.1"/>
    <property type="molecule type" value="Genomic_DNA"/>
</dbReference>
<evidence type="ECO:0000256" key="2">
    <source>
        <dbReference type="ARBA" id="ARBA00009808"/>
    </source>
</evidence>
<dbReference type="PROSITE" id="PS50922">
    <property type="entry name" value="TLC"/>
    <property type="match status" value="1"/>
</dbReference>
<feature type="region of interest" description="Disordered" evidence="7">
    <location>
        <begin position="393"/>
        <end position="421"/>
    </location>
</feature>
<reference evidence="10" key="1">
    <citation type="journal article" date="2020" name="Stud. Mycol.">
        <title>101 Dothideomycetes genomes: a test case for predicting lifestyles and emergence of pathogens.</title>
        <authorList>
            <person name="Haridas S."/>
            <person name="Albert R."/>
            <person name="Binder M."/>
            <person name="Bloem J."/>
            <person name="Labutti K."/>
            <person name="Salamov A."/>
            <person name="Andreopoulos B."/>
            <person name="Baker S."/>
            <person name="Barry K."/>
            <person name="Bills G."/>
            <person name="Bluhm B."/>
            <person name="Cannon C."/>
            <person name="Castanera R."/>
            <person name="Culley D."/>
            <person name="Daum C."/>
            <person name="Ezra D."/>
            <person name="Gonzalez J."/>
            <person name="Henrissat B."/>
            <person name="Kuo A."/>
            <person name="Liang C."/>
            <person name="Lipzen A."/>
            <person name="Lutzoni F."/>
            <person name="Magnuson J."/>
            <person name="Mondo S."/>
            <person name="Nolan M."/>
            <person name="Ohm R."/>
            <person name="Pangilinan J."/>
            <person name="Park H.-J."/>
            <person name="Ramirez L."/>
            <person name="Alfaro M."/>
            <person name="Sun H."/>
            <person name="Tritt A."/>
            <person name="Yoshinaga Y."/>
            <person name="Zwiers L.-H."/>
            <person name="Turgeon B."/>
            <person name="Goodwin S."/>
            <person name="Spatafora J."/>
            <person name="Crous P."/>
            <person name="Grigoriev I."/>
        </authorList>
    </citation>
    <scope>NUCLEOTIDE SEQUENCE</scope>
    <source>
        <strain evidence="10">CBS 379.55</strain>
    </source>
</reference>
<evidence type="ECO:0000256" key="3">
    <source>
        <dbReference type="ARBA" id="ARBA00022692"/>
    </source>
</evidence>
<evidence type="ECO:0000256" key="1">
    <source>
        <dbReference type="ARBA" id="ARBA00004141"/>
    </source>
</evidence>
<sequence length="487" mass="55522">MPNGIAHSECANGARWQNGSIGSLKNVGKPVKKQKTSKSRVEDETLFGTLCNTICNNQIGISVNLLLLLVMTHIFFPRVRRRTSKFFRLSYYNPDTQLYGCGMDDLPFVLLWIVIFTALRVFVMEYLLDPFARYNGVKTKKGLVRFKEQAWLVMYCTCSWSLGMYLMYHSEFWFNLNGLWKGWPFREVTSLHKVYYLLQWAFYIQQIIVVNIEEKRKDYAQMFTHHIFTCSLIFLSYGYYHIRVGTIILCIMDLIDIILPTAKLLKYSGYPRACDFTFNLFAVTWFVTRHIFFGMVIWSIYAHTPTAMAPGCYLADGSMVPASDTARYDSLGGNLIWANILKAYTDRTGPVCWNPTIRYSFLGLLLALQGIICLWSATICKVIWKVVSGQNAEDARSEDEGEESGMEDEMSNVTRPIGSIKSSHDWAPVEEEVGIDAINISRRSSTGVRSYKRSANRTTATRTSAISIPGHGDRKELLGRIGCDKPT</sequence>
<feature type="compositionally biased region" description="Basic and acidic residues" evidence="7">
    <location>
        <begin position="471"/>
        <end position="487"/>
    </location>
</feature>
<dbReference type="SMART" id="SM00724">
    <property type="entry name" value="TLC"/>
    <property type="match status" value="1"/>
</dbReference>
<feature type="transmembrane region" description="Helical" evidence="8">
    <location>
        <begin position="277"/>
        <end position="301"/>
    </location>
</feature>
<dbReference type="InterPro" id="IPR016439">
    <property type="entry name" value="Lag1/Lac1-like"/>
</dbReference>
<evidence type="ECO:0000256" key="4">
    <source>
        <dbReference type="ARBA" id="ARBA00022989"/>
    </source>
</evidence>
<dbReference type="GeneID" id="54548441"/>
<evidence type="ECO:0000256" key="7">
    <source>
        <dbReference type="SAM" id="MobiDB-lite"/>
    </source>
</evidence>
<comment type="similarity">
    <text evidence="2">Belongs to the sphingosine N-acyltransferase family.</text>
</comment>
<dbReference type="InterPro" id="IPR006634">
    <property type="entry name" value="TLC-dom"/>
</dbReference>
<keyword evidence="11" id="KW-1185">Reference proteome</keyword>
<evidence type="ECO:0000256" key="6">
    <source>
        <dbReference type="PROSITE-ProRule" id="PRU00205"/>
    </source>
</evidence>
<dbReference type="AlphaFoldDB" id="A0A6A6JTM1"/>
<dbReference type="Pfam" id="PF03798">
    <property type="entry name" value="TRAM_LAG1_CLN8"/>
    <property type="match status" value="1"/>
</dbReference>
<evidence type="ECO:0000313" key="10">
    <source>
        <dbReference type="EMBL" id="KAF2279605.1"/>
    </source>
</evidence>
<accession>A0A6A6JTM1</accession>
<evidence type="ECO:0000256" key="8">
    <source>
        <dbReference type="SAM" id="Phobius"/>
    </source>
</evidence>
<evidence type="ECO:0000259" key="9">
    <source>
        <dbReference type="PROSITE" id="PS50922"/>
    </source>
</evidence>
<dbReference type="GO" id="GO:0050291">
    <property type="term" value="F:sphingosine N-acyltransferase activity"/>
    <property type="evidence" value="ECO:0007669"/>
    <property type="project" value="InterPro"/>
</dbReference>
<feature type="region of interest" description="Disordered" evidence="7">
    <location>
        <begin position="448"/>
        <end position="487"/>
    </location>
</feature>
<dbReference type="GO" id="GO:0016020">
    <property type="term" value="C:membrane"/>
    <property type="evidence" value="ECO:0007669"/>
    <property type="project" value="UniProtKB-SubCell"/>
</dbReference>
<evidence type="ECO:0000256" key="5">
    <source>
        <dbReference type="ARBA" id="ARBA00023136"/>
    </source>
</evidence>